<sequence>MSWCLLGTALASHVGLGLSFRTRAFRPFSLASSVDPPNCSYAFKQSHGAENPDMKAYDTLVDAFMESVDQETDLDNGQTPWANISYWLDDILTDAMHCVSPDSPQCTAEDGYCTCLDVEGGAMCCPWLNVAPPIIAEGDPHITSLTGQKFDLWKLGWSTFLQVPQKLVDGQSPKLLVRGNLRRYWGDNECAPAYLDEVALSGSWTGNRNVSVKSGSLESDQNFTVAVDGGPGRRIQHADGTSFVSVDGFSVVGLVTSKDPTLWGPDAKVIITVEAGTIEVTQHTEGRLEESDSMLDISMTGFDTVQESVGGWLGLDGSTDAGEPPAVCEPLLPSFRRIDVHFPKSGSAMASASFTSKTSFRAGVSETATALQCPV</sequence>
<reference evidence="2" key="1">
    <citation type="submission" date="2021-01" db="EMBL/GenBank/DDBJ databases">
        <authorList>
            <person name="Corre E."/>
            <person name="Pelletier E."/>
            <person name="Niang G."/>
            <person name="Scheremetjew M."/>
            <person name="Finn R."/>
            <person name="Kale V."/>
            <person name="Holt S."/>
            <person name="Cochrane G."/>
            <person name="Meng A."/>
            <person name="Brown T."/>
            <person name="Cohen L."/>
        </authorList>
    </citation>
    <scope>NUCLEOTIDE SEQUENCE</scope>
</reference>
<accession>A0A7S1AQY9</accession>
<proteinExistence type="predicted"/>
<dbReference type="AlphaFoldDB" id="A0A7S1AQY9"/>
<protein>
    <recommendedName>
        <fullName evidence="3">VWFD domain-containing protein</fullName>
    </recommendedName>
</protein>
<evidence type="ECO:0000313" key="2">
    <source>
        <dbReference type="EMBL" id="CAD8862435.1"/>
    </source>
</evidence>
<organism evidence="2">
    <name type="scientific">Noctiluca scintillans</name>
    <name type="common">Sea sparkle</name>
    <name type="synonym">Red tide dinoflagellate</name>
    <dbReference type="NCBI Taxonomy" id="2966"/>
    <lineage>
        <taxon>Eukaryota</taxon>
        <taxon>Sar</taxon>
        <taxon>Alveolata</taxon>
        <taxon>Dinophyceae</taxon>
        <taxon>Noctilucales</taxon>
        <taxon>Noctilucaceae</taxon>
        <taxon>Noctiluca</taxon>
    </lineage>
</organism>
<feature type="chain" id="PRO_5031186219" description="VWFD domain-containing protein" evidence="1">
    <location>
        <begin position="20"/>
        <end position="375"/>
    </location>
</feature>
<evidence type="ECO:0000256" key="1">
    <source>
        <dbReference type="SAM" id="SignalP"/>
    </source>
</evidence>
<keyword evidence="1" id="KW-0732">Signal</keyword>
<evidence type="ECO:0008006" key="3">
    <source>
        <dbReference type="Google" id="ProtNLM"/>
    </source>
</evidence>
<gene>
    <name evidence="2" type="ORF">NSCI0253_LOCUS36790</name>
</gene>
<name>A0A7S1AQY9_NOCSC</name>
<dbReference type="EMBL" id="HBFQ01051518">
    <property type="protein sequence ID" value="CAD8862435.1"/>
    <property type="molecule type" value="Transcribed_RNA"/>
</dbReference>
<feature type="signal peptide" evidence="1">
    <location>
        <begin position="1"/>
        <end position="19"/>
    </location>
</feature>